<evidence type="ECO:0000256" key="10">
    <source>
        <dbReference type="ARBA" id="ARBA00022989"/>
    </source>
</evidence>
<gene>
    <name evidence="18" type="primary">bacA</name>
    <name evidence="18" type="ORF">AMETH_4620</name>
</gene>
<evidence type="ECO:0000256" key="8">
    <source>
        <dbReference type="ARBA" id="ARBA00022960"/>
    </source>
</evidence>
<keyword evidence="6 17" id="KW-0812">Transmembrane</keyword>
<dbReference type="GO" id="GO:0071555">
    <property type="term" value="P:cell wall organization"/>
    <property type="evidence" value="ECO:0007669"/>
    <property type="project" value="UniProtKB-KW"/>
</dbReference>
<keyword evidence="12" id="KW-0046">Antibiotic resistance</keyword>
<dbReference type="PATRIC" id="fig|1068978.7.peg.4962"/>
<evidence type="ECO:0000256" key="15">
    <source>
        <dbReference type="ARBA" id="ARBA00032932"/>
    </source>
</evidence>
<protein>
    <recommendedName>
        <fullName evidence="4">Undecaprenyl-diphosphatase</fullName>
        <ecNumber evidence="3">3.6.1.27</ecNumber>
    </recommendedName>
    <alternativeName>
        <fullName evidence="15">Bacitracin resistance protein</fullName>
    </alternativeName>
    <alternativeName>
        <fullName evidence="14">Undecaprenyl pyrophosphate phosphatase</fullName>
    </alternativeName>
</protein>
<keyword evidence="9" id="KW-0573">Peptidoglycan synthesis</keyword>
<evidence type="ECO:0000313" key="19">
    <source>
        <dbReference type="Proteomes" id="UP000062973"/>
    </source>
</evidence>
<dbReference type="GO" id="GO:0008360">
    <property type="term" value="P:regulation of cell shape"/>
    <property type="evidence" value="ECO:0007669"/>
    <property type="project" value="UniProtKB-KW"/>
</dbReference>
<feature type="transmembrane region" description="Helical" evidence="17">
    <location>
        <begin position="154"/>
        <end position="174"/>
    </location>
</feature>
<organism evidence="18 19">
    <name type="scientific">Amycolatopsis methanolica 239</name>
    <dbReference type="NCBI Taxonomy" id="1068978"/>
    <lineage>
        <taxon>Bacteria</taxon>
        <taxon>Bacillati</taxon>
        <taxon>Actinomycetota</taxon>
        <taxon>Actinomycetes</taxon>
        <taxon>Pseudonocardiales</taxon>
        <taxon>Pseudonocardiaceae</taxon>
        <taxon>Amycolatopsis</taxon>
        <taxon>Amycolatopsis methanolica group</taxon>
    </lineage>
</organism>
<keyword evidence="11 17" id="KW-0472">Membrane</keyword>
<proteinExistence type="inferred from homology"/>
<dbReference type="HOGENOM" id="CLU_060296_1_1_11"/>
<dbReference type="Proteomes" id="UP000062973">
    <property type="component" value="Chromosome"/>
</dbReference>
<dbReference type="EMBL" id="CP009110">
    <property type="protein sequence ID" value="AIJ24712.1"/>
    <property type="molecule type" value="Genomic_DNA"/>
</dbReference>
<feature type="transmembrane region" description="Helical" evidence="17">
    <location>
        <begin position="26"/>
        <end position="43"/>
    </location>
</feature>
<comment type="subcellular location">
    <subcellularLocation>
        <location evidence="1">Cell membrane</location>
        <topology evidence="1">Multi-pass membrane protein</topology>
    </subcellularLocation>
</comment>
<dbReference type="InterPro" id="IPR003824">
    <property type="entry name" value="UppP"/>
</dbReference>
<evidence type="ECO:0000256" key="13">
    <source>
        <dbReference type="ARBA" id="ARBA00023316"/>
    </source>
</evidence>
<evidence type="ECO:0000256" key="1">
    <source>
        <dbReference type="ARBA" id="ARBA00004651"/>
    </source>
</evidence>
<dbReference type="GO" id="GO:0005886">
    <property type="term" value="C:plasma membrane"/>
    <property type="evidence" value="ECO:0007669"/>
    <property type="project" value="UniProtKB-SubCell"/>
</dbReference>
<evidence type="ECO:0000256" key="7">
    <source>
        <dbReference type="ARBA" id="ARBA00022801"/>
    </source>
</evidence>
<reference evidence="18 19" key="1">
    <citation type="submission" date="2014-07" db="EMBL/GenBank/DDBJ databases">
        <title>Whole Genome Sequence of the Amycolatopsis methanolica 239.</title>
        <authorList>
            <person name="Tang B."/>
        </authorList>
    </citation>
    <scope>NUCLEOTIDE SEQUENCE [LARGE SCALE GENOMIC DNA]</scope>
    <source>
        <strain evidence="18 19">239</strain>
    </source>
</reference>
<evidence type="ECO:0000313" key="18">
    <source>
        <dbReference type="EMBL" id="AIJ24712.1"/>
    </source>
</evidence>
<evidence type="ECO:0000256" key="4">
    <source>
        <dbReference type="ARBA" id="ARBA00021581"/>
    </source>
</evidence>
<keyword evidence="8" id="KW-0133">Cell shape</keyword>
<dbReference type="KEGG" id="amq:AMETH_4620"/>
<accession>A0A076N435</accession>
<keyword evidence="7" id="KW-0378">Hydrolase</keyword>
<dbReference type="GO" id="GO:0046677">
    <property type="term" value="P:response to antibiotic"/>
    <property type="evidence" value="ECO:0007669"/>
    <property type="project" value="UniProtKB-KW"/>
</dbReference>
<evidence type="ECO:0000256" key="2">
    <source>
        <dbReference type="ARBA" id="ARBA00010621"/>
    </source>
</evidence>
<keyword evidence="5" id="KW-1003">Cell membrane</keyword>
<dbReference type="eggNOG" id="COG1968">
    <property type="taxonomic scope" value="Bacteria"/>
</dbReference>
<comment type="similarity">
    <text evidence="2">Belongs to the UppP family.</text>
</comment>
<evidence type="ECO:0000256" key="14">
    <source>
        <dbReference type="ARBA" id="ARBA00032707"/>
    </source>
</evidence>
<evidence type="ECO:0000256" key="12">
    <source>
        <dbReference type="ARBA" id="ARBA00023251"/>
    </source>
</evidence>
<keyword evidence="13" id="KW-0961">Cell wall biogenesis/degradation</keyword>
<dbReference type="AlphaFoldDB" id="A0A076N435"/>
<dbReference type="Pfam" id="PF02673">
    <property type="entry name" value="BacA"/>
    <property type="match status" value="1"/>
</dbReference>
<keyword evidence="10 17" id="KW-1133">Transmembrane helix</keyword>
<evidence type="ECO:0000256" key="17">
    <source>
        <dbReference type="SAM" id="Phobius"/>
    </source>
</evidence>
<dbReference type="PANTHER" id="PTHR30622">
    <property type="entry name" value="UNDECAPRENYL-DIPHOSPHATASE"/>
    <property type="match status" value="1"/>
</dbReference>
<evidence type="ECO:0000256" key="11">
    <source>
        <dbReference type="ARBA" id="ARBA00023136"/>
    </source>
</evidence>
<dbReference type="STRING" id="1068978.AMETH_4620"/>
<dbReference type="PANTHER" id="PTHR30622:SF4">
    <property type="entry name" value="UNDECAPRENYL-DIPHOSPHATASE"/>
    <property type="match status" value="1"/>
</dbReference>
<evidence type="ECO:0000256" key="5">
    <source>
        <dbReference type="ARBA" id="ARBA00022475"/>
    </source>
</evidence>
<feature type="transmembrane region" description="Helical" evidence="17">
    <location>
        <begin position="124"/>
        <end position="142"/>
    </location>
</feature>
<dbReference type="EC" id="3.6.1.27" evidence="3"/>
<evidence type="ECO:0000256" key="3">
    <source>
        <dbReference type="ARBA" id="ARBA00012374"/>
    </source>
</evidence>
<keyword evidence="19" id="KW-1185">Reference proteome</keyword>
<evidence type="ECO:0000256" key="9">
    <source>
        <dbReference type="ARBA" id="ARBA00022984"/>
    </source>
</evidence>
<name>A0A076N435_AMYME</name>
<sequence>MILATVPVGLSGLLLEHLLRTVLGKPAPAAVFLAVNGLVLAVGERLRRRVEEPTPVLSATDGLVRDEAPPTAGEADDRLARLPGRAVLIGSAQILALSPGISRSGVTMVAGPVRGLAHEDAARFSFLLATPVILAAGALKIPDLTGPLAAGVHGPILAGSITSFLSVHLAVRCLTRYFHTRTLKPFAIYCTVSGATSLVLADRALNL</sequence>
<dbReference type="GO" id="GO:0009252">
    <property type="term" value="P:peptidoglycan biosynthetic process"/>
    <property type="evidence" value="ECO:0007669"/>
    <property type="project" value="UniProtKB-KW"/>
</dbReference>
<evidence type="ECO:0000256" key="16">
    <source>
        <dbReference type="ARBA" id="ARBA00047594"/>
    </source>
</evidence>
<comment type="catalytic activity">
    <reaction evidence="16">
        <text>di-trans,octa-cis-undecaprenyl diphosphate + H2O = di-trans,octa-cis-undecaprenyl phosphate + phosphate + H(+)</text>
        <dbReference type="Rhea" id="RHEA:28094"/>
        <dbReference type="ChEBI" id="CHEBI:15377"/>
        <dbReference type="ChEBI" id="CHEBI:15378"/>
        <dbReference type="ChEBI" id="CHEBI:43474"/>
        <dbReference type="ChEBI" id="CHEBI:58405"/>
        <dbReference type="ChEBI" id="CHEBI:60392"/>
        <dbReference type="EC" id="3.6.1.27"/>
    </reaction>
</comment>
<evidence type="ECO:0000256" key="6">
    <source>
        <dbReference type="ARBA" id="ARBA00022692"/>
    </source>
</evidence>
<dbReference type="GO" id="GO:0050380">
    <property type="term" value="F:undecaprenyl-diphosphatase activity"/>
    <property type="evidence" value="ECO:0007669"/>
    <property type="project" value="UniProtKB-EC"/>
</dbReference>